<dbReference type="EMBL" id="FO082843">
    <property type="protein sequence ID" value="CCF65783.1"/>
    <property type="molecule type" value="Genomic_DNA"/>
</dbReference>
<evidence type="ECO:0000256" key="2">
    <source>
        <dbReference type="SAM" id="SignalP"/>
    </source>
</evidence>
<dbReference type="Proteomes" id="UP000008190">
    <property type="component" value="Chromosome"/>
</dbReference>
<evidence type="ECO:0000256" key="1">
    <source>
        <dbReference type="SAM" id="MobiDB-lite"/>
    </source>
</evidence>
<evidence type="ECO:0000313" key="3">
    <source>
        <dbReference type="EMBL" id="CCF65783.1"/>
    </source>
</evidence>
<dbReference type="Pfam" id="PF08310">
    <property type="entry name" value="LGFP"/>
    <property type="match status" value="3"/>
</dbReference>
<dbReference type="eggNOG" id="COG5479">
    <property type="taxonomic scope" value="Bacteria"/>
</dbReference>
<gene>
    <name evidence="3" type="ordered locus">NOCYR_5032</name>
</gene>
<feature type="compositionally biased region" description="Low complexity" evidence="1">
    <location>
        <begin position="45"/>
        <end position="62"/>
    </location>
</feature>
<dbReference type="AlphaFoldDB" id="H6R469"/>
<name>H6R469_NOCCG</name>
<keyword evidence="4" id="KW-1185">Reference proteome</keyword>
<sequence>MRLHQQRSSRRARFRASVGLSTAAILLVVGAATSTAEPTSDPTHPRATTSTTTSPRAATPTSQQVPEDGVARSTTNSTAPAPAQAPAQPPKSKPGRWKPTDNPNRRVMPGKMRSDREEIPEGYTKDDADRAEVMEAELKANGGRKPESAGTAAFIAGEGCSVYWPAPYYVCGAIRVKYDSLGGPNSFLLWPTSEELTNPDGYGKRSHFQNGPIYWSGATGAHPVVNSFLNRWGIHGYEAGWLKYPTTDEILLPDGGRRQEFEGGVIYVAFQNAIGSALRNGAIREKYNSVGGLEPGGTLLGYPIQDQIGLPPDNQGQMARFQNGVIYWSSETGAHIVQGEILARWEDSGYEQGTFGYPIGEQTTGPNNRYTQSFQYGTIEVYTLFTHQFEYEDAAGIIKLCVFAGRADRVHISTWGQNPTGKTASGHAWWVAIKDCKPMTTATVTAQLQYKNSSGDWVDRGDLAVATKVYPGGGSGQRAAANGPCNGTSSTTWRVEIDVDVNGSPDAPNKEYGQENTFACG</sequence>
<accession>H6R469</accession>
<organism evidence="3 4">
    <name type="scientific">Nocardia cyriacigeorgica (strain GUH-2)</name>
    <dbReference type="NCBI Taxonomy" id="1127134"/>
    <lineage>
        <taxon>Bacteria</taxon>
        <taxon>Bacillati</taxon>
        <taxon>Actinomycetota</taxon>
        <taxon>Actinomycetes</taxon>
        <taxon>Mycobacteriales</taxon>
        <taxon>Nocardiaceae</taxon>
        <taxon>Nocardia</taxon>
    </lineage>
</organism>
<keyword evidence="2" id="KW-0732">Signal</keyword>
<dbReference type="InterPro" id="IPR013207">
    <property type="entry name" value="LGFP"/>
</dbReference>
<feature type="signal peptide" evidence="2">
    <location>
        <begin position="1"/>
        <end position="31"/>
    </location>
</feature>
<dbReference type="HOGENOM" id="CLU_039722_0_0_11"/>
<feature type="region of interest" description="Disordered" evidence="1">
    <location>
        <begin position="34"/>
        <end position="123"/>
    </location>
</feature>
<dbReference type="STRING" id="1127134.NOCYR_5032"/>
<feature type="chain" id="PRO_5038412368" description="LGFP repeat-containing protein" evidence="2">
    <location>
        <begin position="32"/>
        <end position="521"/>
    </location>
</feature>
<evidence type="ECO:0008006" key="5">
    <source>
        <dbReference type="Google" id="ProtNLM"/>
    </source>
</evidence>
<evidence type="ECO:0000313" key="4">
    <source>
        <dbReference type="Proteomes" id="UP000008190"/>
    </source>
</evidence>
<proteinExistence type="predicted"/>
<feature type="compositionally biased region" description="Basic and acidic residues" evidence="1">
    <location>
        <begin position="112"/>
        <end position="123"/>
    </location>
</feature>
<dbReference type="KEGG" id="ncy:NOCYR_5032"/>
<reference evidence="3 4" key="1">
    <citation type="journal article" date="2012" name="J. Bacteriol.">
        <title>Genome sequence of the human- and animal-pathogenic strain Nocardia cyriacigeorgica GUH-2.</title>
        <authorList>
            <person name="Zoropogui A."/>
            <person name="Pujic P."/>
            <person name="Normand P."/>
            <person name="Barbe V."/>
            <person name="Beaman B."/>
            <person name="Beaman L."/>
            <person name="Boiron P."/>
            <person name="Colinon C."/>
            <person name="Deredjian A."/>
            <person name="Graindorge A."/>
            <person name="Mangenot S."/>
            <person name="Nazaret S."/>
            <person name="Neto M."/>
            <person name="Petit S."/>
            <person name="Roche D."/>
            <person name="Vallenet D."/>
            <person name="Rodriguez-Nava V."/>
            <person name="Richard Y."/>
            <person name="Cournoyer B."/>
            <person name="Blaha D."/>
        </authorList>
    </citation>
    <scope>NUCLEOTIDE SEQUENCE [LARGE SCALE GENOMIC DNA]</scope>
    <source>
        <strain evidence="3 4">GUH-2</strain>
    </source>
</reference>
<protein>
    <recommendedName>
        <fullName evidence="5">LGFP repeat-containing protein</fullName>
    </recommendedName>
</protein>